<evidence type="ECO:0000313" key="10">
    <source>
        <dbReference type="Proteomes" id="UP000281955"/>
    </source>
</evidence>
<evidence type="ECO:0000256" key="4">
    <source>
        <dbReference type="ARBA" id="ARBA00022723"/>
    </source>
</evidence>
<evidence type="ECO:0000313" key="9">
    <source>
        <dbReference type="EMBL" id="RKS80219.1"/>
    </source>
</evidence>
<dbReference type="InParanoid" id="A0A420XU86"/>
<dbReference type="InterPro" id="IPR036412">
    <property type="entry name" value="HAD-like_sf"/>
</dbReference>
<accession>A0A420XU86</accession>
<keyword evidence="10" id="KW-1185">Reference proteome</keyword>
<dbReference type="GO" id="GO:0005975">
    <property type="term" value="P:carbohydrate metabolic process"/>
    <property type="evidence" value="ECO:0007669"/>
    <property type="project" value="InterPro"/>
</dbReference>
<evidence type="ECO:0000256" key="2">
    <source>
        <dbReference type="ARBA" id="ARBA00005628"/>
    </source>
</evidence>
<dbReference type="InterPro" id="IPR006549">
    <property type="entry name" value="HAD-SF_hydro_IIIA"/>
</dbReference>
<evidence type="ECO:0000256" key="5">
    <source>
        <dbReference type="ARBA" id="ARBA00022801"/>
    </source>
</evidence>
<dbReference type="Gene3D" id="3.40.50.1000">
    <property type="entry name" value="HAD superfamily/HAD-like"/>
    <property type="match status" value="1"/>
</dbReference>
<dbReference type="Proteomes" id="UP000281955">
    <property type="component" value="Unassembled WGS sequence"/>
</dbReference>
<feature type="domain" description="Glycosyltransferase 2-like" evidence="8">
    <location>
        <begin position="8"/>
        <end position="111"/>
    </location>
</feature>
<dbReference type="PANTHER" id="PTHR42891:SF1">
    <property type="entry name" value="D-GLYCERO-BETA-D-MANNO-HEPTOSE-1,7-BISPHOSPHATE 7-PHOSPHATASE"/>
    <property type="match status" value="1"/>
</dbReference>
<evidence type="ECO:0000256" key="7">
    <source>
        <dbReference type="ARBA" id="ARBA00031828"/>
    </source>
</evidence>
<dbReference type="InterPro" id="IPR004446">
    <property type="entry name" value="Heptose_bisP_phosphatase"/>
</dbReference>
<dbReference type="SUPFAM" id="SSF56784">
    <property type="entry name" value="HAD-like"/>
    <property type="match status" value="1"/>
</dbReference>
<evidence type="ECO:0000256" key="3">
    <source>
        <dbReference type="ARBA" id="ARBA00022490"/>
    </source>
</evidence>
<keyword evidence="3" id="KW-0963">Cytoplasm</keyword>
<comment type="caution">
    <text evidence="9">The sequence shown here is derived from an EMBL/GenBank/DDBJ whole genome shotgun (WGS) entry which is preliminary data.</text>
</comment>
<dbReference type="SUPFAM" id="SSF53448">
    <property type="entry name" value="Nucleotide-diphospho-sugar transferases"/>
    <property type="match status" value="1"/>
</dbReference>
<protein>
    <recommendedName>
        <fullName evidence="7">D,D-heptose 1,7-bisphosphate phosphatase</fullName>
    </recommendedName>
</protein>
<dbReference type="Pfam" id="PF13242">
    <property type="entry name" value="Hydrolase_like"/>
    <property type="match status" value="1"/>
</dbReference>
<sequence length="505" mass="53133">MRAAAGWSVVVPTVGRPSLEVLLDSLAAQPHRPAQVVVVDDRREPLTALALPEGVEVVRSGGRGPAAARNLGWRRTLTPWVVFVDDDVVLPAGWSDALVADLVEADPALGGSQARLRVPLPGGRRPTDWERGTAGLEAARWATAEMAYRRAALEAVGGFDERFPRAFREDADLAARVRRAGWTLARGSREAVHPVRPASRLASLRQQRGNADDVLMRKLHGPRWMADTECPPGRLPWHVATVAAAAGAVGALALRRPRTSAVLTAGWLALTADFAARRIVPGPRTRDEVEEMVLTSVLIPFAAVGHRLAGEWRHRDAEPKPVPAPAAQAETAAPAVRAVLFDRDGTLIHDVPYNGDPARVRPVDDASEAVARLRSSGVALGVVTNQSGIARGLLTRDQVDAVNGRVDALLGPFDTWQVCPHGPEDGCACRKPGPGMVLAAADALGVEPAAIAVIGDIGADVGAAEAAGATGILVPTPATRADEVDAAARRAGSLTEALDLLGVPR</sequence>
<organism evidence="9 10">
    <name type="scientific">Motilibacter peucedani</name>
    <dbReference type="NCBI Taxonomy" id="598650"/>
    <lineage>
        <taxon>Bacteria</taxon>
        <taxon>Bacillati</taxon>
        <taxon>Actinomycetota</taxon>
        <taxon>Actinomycetes</taxon>
        <taxon>Motilibacterales</taxon>
        <taxon>Motilibacteraceae</taxon>
        <taxon>Motilibacter</taxon>
    </lineage>
</organism>
<dbReference type="InterPro" id="IPR029044">
    <property type="entry name" value="Nucleotide-diphossugar_trans"/>
</dbReference>
<dbReference type="NCBIfam" id="TIGR01662">
    <property type="entry name" value="HAD-SF-IIIA"/>
    <property type="match status" value="1"/>
</dbReference>
<dbReference type="InterPro" id="IPR023214">
    <property type="entry name" value="HAD_sf"/>
</dbReference>
<dbReference type="EMBL" id="RBWV01000009">
    <property type="protein sequence ID" value="RKS80219.1"/>
    <property type="molecule type" value="Genomic_DNA"/>
</dbReference>
<dbReference type="OrthoDB" id="9781367at2"/>
<keyword evidence="6" id="KW-0119">Carbohydrate metabolism</keyword>
<keyword evidence="5 9" id="KW-0378">Hydrolase</keyword>
<name>A0A420XU86_9ACTN</name>
<dbReference type="InterPro" id="IPR001173">
    <property type="entry name" value="Glyco_trans_2-like"/>
</dbReference>
<dbReference type="GO" id="GO:0016791">
    <property type="term" value="F:phosphatase activity"/>
    <property type="evidence" value="ECO:0007669"/>
    <property type="project" value="InterPro"/>
</dbReference>
<gene>
    <name evidence="9" type="ORF">CLV35_0641</name>
</gene>
<dbReference type="Gene3D" id="3.90.550.10">
    <property type="entry name" value="Spore Coat Polysaccharide Biosynthesis Protein SpsA, Chain A"/>
    <property type="match status" value="1"/>
</dbReference>
<proteinExistence type="inferred from homology"/>
<keyword evidence="4" id="KW-0479">Metal-binding</keyword>
<evidence type="ECO:0000256" key="6">
    <source>
        <dbReference type="ARBA" id="ARBA00023277"/>
    </source>
</evidence>
<dbReference type="InterPro" id="IPR006543">
    <property type="entry name" value="Histidinol-phos"/>
</dbReference>
<dbReference type="Pfam" id="PF00535">
    <property type="entry name" value="Glycos_transf_2"/>
    <property type="match status" value="1"/>
</dbReference>
<dbReference type="NCBIfam" id="TIGR01656">
    <property type="entry name" value="Histidinol-ppas"/>
    <property type="match status" value="1"/>
</dbReference>
<dbReference type="GO" id="GO:0046872">
    <property type="term" value="F:metal ion binding"/>
    <property type="evidence" value="ECO:0007669"/>
    <property type="project" value="UniProtKB-KW"/>
</dbReference>
<reference evidence="9 10" key="1">
    <citation type="submission" date="2018-10" db="EMBL/GenBank/DDBJ databases">
        <title>Genomic Encyclopedia of Archaeal and Bacterial Type Strains, Phase II (KMG-II): from individual species to whole genera.</title>
        <authorList>
            <person name="Goeker M."/>
        </authorList>
    </citation>
    <scope>NUCLEOTIDE SEQUENCE [LARGE SCALE GENOMIC DNA]</scope>
    <source>
        <strain evidence="9 10">RP-AC37</strain>
    </source>
</reference>
<dbReference type="GO" id="GO:0005737">
    <property type="term" value="C:cytoplasm"/>
    <property type="evidence" value="ECO:0007669"/>
    <property type="project" value="UniProtKB-SubCell"/>
</dbReference>
<evidence type="ECO:0000259" key="8">
    <source>
        <dbReference type="Pfam" id="PF00535"/>
    </source>
</evidence>
<dbReference type="RefSeq" id="WP_121191937.1">
    <property type="nucleotide sequence ID" value="NZ_RBWV01000009.1"/>
</dbReference>
<comment type="similarity">
    <text evidence="2">Belongs to the GmhB family.</text>
</comment>
<comment type="subcellular location">
    <subcellularLocation>
        <location evidence="1">Cytoplasm</location>
    </subcellularLocation>
</comment>
<dbReference type="PANTHER" id="PTHR42891">
    <property type="entry name" value="D-GLYCERO-BETA-D-MANNO-HEPTOSE-1,7-BISPHOSPHATE 7-PHOSPHATASE"/>
    <property type="match status" value="1"/>
</dbReference>
<evidence type="ECO:0000256" key="1">
    <source>
        <dbReference type="ARBA" id="ARBA00004496"/>
    </source>
</evidence>
<dbReference type="AlphaFoldDB" id="A0A420XU86"/>